<name>A0A4V6EPC9_9FIRM</name>
<sequence>MKLKILIKKSSLLLLMVVLVVSTVIGCGKSTAETASKEADSNAEVKIGFAKGSLCLAPIHLAYLNGYFEEEFKAAGVSWKMEEVDLSQAAELLAAGKINAAVGLTASLIQPIDNGLDITFTTGLHTGCTKYYVAADSGINSVADLKGKKIGVPGLSDSSTMNIKRKLNDVGIGVTTDNMEVTLVPYALTDLPLALANGAVDAVALHDPVAYKAEEEYGFKKILDTAIDEKFLGEYCCESYVTIDLATKNPKAAAAYTRAMQKAAAFIQASPKEAAKIQIDSGYCSGDLETNAQLLDSYNYSPSVSGGLETFKAAALELKTIGDLKQDTDVEAFSSVHFTKLEGVPDSITYDTAAKKFVSK</sequence>
<dbReference type="Pfam" id="PF09084">
    <property type="entry name" value="NMT1"/>
    <property type="match status" value="1"/>
</dbReference>
<gene>
    <name evidence="2" type="ORF">EHE19_009450</name>
</gene>
<accession>A0A4V6EPC9</accession>
<dbReference type="AlphaFoldDB" id="A0A4V6EPC9"/>
<proteinExistence type="predicted"/>
<keyword evidence="3" id="KW-1185">Reference proteome</keyword>
<dbReference type="EMBL" id="CP061336">
    <property type="protein sequence ID" value="QNU68594.1"/>
    <property type="molecule type" value="Genomic_DNA"/>
</dbReference>
<reference evidence="2 3" key="1">
    <citation type="submission" date="2020-09" db="EMBL/GenBank/DDBJ databases">
        <title>Characterization and genome sequencing of Ruminiclostridium sp. nov. MA18.</title>
        <authorList>
            <person name="Rettenmaier R."/>
            <person name="Kowollik M.-L."/>
            <person name="Liebl W."/>
            <person name="Zverlov V."/>
        </authorList>
    </citation>
    <scope>NUCLEOTIDE SEQUENCE [LARGE SCALE GENOMIC DNA]</scope>
    <source>
        <strain evidence="2 3">MA18</strain>
    </source>
</reference>
<organism evidence="2 3">
    <name type="scientific">Ruminiclostridium herbifermentans</name>
    <dbReference type="NCBI Taxonomy" id="2488810"/>
    <lineage>
        <taxon>Bacteria</taxon>
        <taxon>Bacillati</taxon>
        <taxon>Bacillota</taxon>
        <taxon>Clostridia</taxon>
        <taxon>Eubacteriales</taxon>
        <taxon>Oscillospiraceae</taxon>
        <taxon>Ruminiclostridium</taxon>
    </lineage>
</organism>
<dbReference type="SUPFAM" id="SSF53850">
    <property type="entry name" value="Periplasmic binding protein-like II"/>
    <property type="match status" value="1"/>
</dbReference>
<feature type="domain" description="SsuA/THI5-like" evidence="1">
    <location>
        <begin position="57"/>
        <end position="274"/>
    </location>
</feature>
<dbReference type="PROSITE" id="PS51257">
    <property type="entry name" value="PROKAR_LIPOPROTEIN"/>
    <property type="match status" value="1"/>
</dbReference>
<evidence type="ECO:0000313" key="3">
    <source>
        <dbReference type="Proteomes" id="UP000306409"/>
    </source>
</evidence>
<dbReference type="OrthoDB" id="9802202at2"/>
<dbReference type="InterPro" id="IPR015168">
    <property type="entry name" value="SsuA/THI5"/>
</dbReference>
<dbReference type="RefSeq" id="WP_137696175.1">
    <property type="nucleotide sequence ID" value="NZ_CP061336.1"/>
</dbReference>
<evidence type="ECO:0000313" key="2">
    <source>
        <dbReference type="EMBL" id="QNU68594.1"/>
    </source>
</evidence>
<dbReference type="PANTHER" id="PTHR30024:SF42">
    <property type="entry name" value="ALIPHATIC SULFONATES-BINDING PROTEIN-RELATED"/>
    <property type="match status" value="1"/>
</dbReference>
<dbReference type="Gene3D" id="3.40.190.10">
    <property type="entry name" value="Periplasmic binding protein-like II"/>
    <property type="match status" value="2"/>
</dbReference>
<evidence type="ECO:0000259" key="1">
    <source>
        <dbReference type="Pfam" id="PF09084"/>
    </source>
</evidence>
<dbReference type="PANTHER" id="PTHR30024">
    <property type="entry name" value="ALIPHATIC SULFONATES-BINDING PROTEIN-RELATED"/>
    <property type="match status" value="1"/>
</dbReference>
<protein>
    <submittedName>
        <fullName evidence="2">ABC transporter substrate-binding protein</fullName>
    </submittedName>
</protein>
<dbReference type="Proteomes" id="UP000306409">
    <property type="component" value="Chromosome"/>
</dbReference>
<dbReference type="KEGG" id="rher:EHE19_009450"/>